<protein>
    <submittedName>
        <fullName evidence="3">Uncharacterized protein</fullName>
    </submittedName>
</protein>
<organism evidence="3 4">
    <name type="scientific">Extremus antarcticus</name>
    <dbReference type="NCBI Taxonomy" id="702011"/>
    <lineage>
        <taxon>Eukaryota</taxon>
        <taxon>Fungi</taxon>
        <taxon>Dikarya</taxon>
        <taxon>Ascomycota</taxon>
        <taxon>Pezizomycotina</taxon>
        <taxon>Dothideomycetes</taxon>
        <taxon>Dothideomycetidae</taxon>
        <taxon>Mycosphaerellales</taxon>
        <taxon>Extremaceae</taxon>
        <taxon>Extremus</taxon>
    </lineage>
</organism>
<keyword evidence="1" id="KW-0812">Transmembrane</keyword>
<feature type="transmembrane region" description="Helical" evidence="1">
    <location>
        <begin position="273"/>
        <end position="297"/>
    </location>
</feature>
<dbReference type="GO" id="GO:0005886">
    <property type="term" value="C:plasma membrane"/>
    <property type="evidence" value="ECO:0007669"/>
    <property type="project" value="InterPro"/>
</dbReference>
<feature type="signal peptide" evidence="2">
    <location>
        <begin position="1"/>
        <end position="22"/>
    </location>
</feature>
<keyword evidence="2" id="KW-0732">Signal</keyword>
<dbReference type="GO" id="GO:0051285">
    <property type="term" value="C:cell cortex of cell tip"/>
    <property type="evidence" value="ECO:0007669"/>
    <property type="project" value="TreeGrafter"/>
</dbReference>
<evidence type="ECO:0000313" key="3">
    <source>
        <dbReference type="EMBL" id="KAK3050074.1"/>
    </source>
</evidence>
<keyword evidence="1" id="KW-1133">Transmembrane helix</keyword>
<dbReference type="InterPro" id="IPR009571">
    <property type="entry name" value="SUR7/Rim9-like_fungi"/>
</dbReference>
<dbReference type="Proteomes" id="UP001271007">
    <property type="component" value="Unassembled WGS sequence"/>
</dbReference>
<keyword evidence="4" id="KW-1185">Reference proteome</keyword>
<evidence type="ECO:0000313" key="4">
    <source>
        <dbReference type="Proteomes" id="UP001271007"/>
    </source>
</evidence>
<sequence length="362" mass="39024">MPAIRALAILPALLCTAALVLSFLCLFAGSKKGFMEDYAVVTLNTSQIGQDLPIFDELSDNLLPRDAVASAVITAAPETTSAPDGTADVASLYTKTTGAIPIPTKAVAAVDWLKSEGHELTAELVEEAESLTDRFENLIEDGLGDFAQVLGLHDFYSAHILNFCEGFYVPASVPNATVGSGSIHKNVTHCSNKTAMAHFDPRKTISQELNESTNGFIDISDVKWPDDIQNAINALKVAQKAVFVLYCLAIAFLFLAMVAAIMGIFFNGRMSAFINVAVDSLAFLIIMVASAIVTVIAQKASHYINKHGDEIGISATRGNKFLALTWASTGLVFLAMLVWVYLMFTSVRGGMKKRREVDQKYG</sequence>
<gene>
    <name evidence="3" type="ORF">LTR09_008729</name>
</gene>
<dbReference type="Pfam" id="PF06687">
    <property type="entry name" value="SUR7"/>
    <property type="match status" value="1"/>
</dbReference>
<reference evidence="3" key="1">
    <citation type="submission" date="2023-04" db="EMBL/GenBank/DDBJ databases">
        <title>Black Yeasts Isolated from many extreme environments.</title>
        <authorList>
            <person name="Coleine C."/>
            <person name="Stajich J.E."/>
            <person name="Selbmann L."/>
        </authorList>
    </citation>
    <scope>NUCLEOTIDE SEQUENCE</scope>
    <source>
        <strain evidence="3">CCFEE 5312</strain>
    </source>
</reference>
<dbReference type="InterPro" id="IPR052413">
    <property type="entry name" value="SUR7_domain"/>
</dbReference>
<dbReference type="EMBL" id="JAWDJX010000035">
    <property type="protein sequence ID" value="KAK3050074.1"/>
    <property type="molecule type" value="Genomic_DNA"/>
</dbReference>
<name>A0AAJ0G6Q8_9PEZI</name>
<keyword evidence="1" id="KW-0472">Membrane</keyword>
<feature type="transmembrane region" description="Helical" evidence="1">
    <location>
        <begin position="323"/>
        <end position="344"/>
    </location>
</feature>
<evidence type="ECO:0000256" key="1">
    <source>
        <dbReference type="SAM" id="Phobius"/>
    </source>
</evidence>
<comment type="caution">
    <text evidence="3">The sequence shown here is derived from an EMBL/GenBank/DDBJ whole genome shotgun (WGS) entry which is preliminary data.</text>
</comment>
<accession>A0AAJ0G6Q8</accession>
<dbReference type="AlphaFoldDB" id="A0AAJ0G6Q8"/>
<dbReference type="PANTHER" id="PTHR28019">
    <property type="entry name" value="CELL MEMBRANE PROTEIN YLR413W-RELATED"/>
    <property type="match status" value="1"/>
</dbReference>
<feature type="transmembrane region" description="Helical" evidence="1">
    <location>
        <begin position="243"/>
        <end position="266"/>
    </location>
</feature>
<dbReference type="GO" id="GO:0031505">
    <property type="term" value="P:fungal-type cell wall organization"/>
    <property type="evidence" value="ECO:0007669"/>
    <property type="project" value="TreeGrafter"/>
</dbReference>
<proteinExistence type="predicted"/>
<feature type="chain" id="PRO_5042534572" evidence="2">
    <location>
        <begin position="23"/>
        <end position="362"/>
    </location>
</feature>
<evidence type="ECO:0000256" key="2">
    <source>
        <dbReference type="SAM" id="SignalP"/>
    </source>
</evidence>
<dbReference type="PANTHER" id="PTHR28019:SF7">
    <property type="entry name" value="SUR7 PROTEIN"/>
    <property type="match status" value="1"/>
</dbReference>